<dbReference type="EMBL" id="WQMT02000011">
    <property type="protein sequence ID" value="KAG9217820.1"/>
    <property type="molecule type" value="Genomic_DNA"/>
</dbReference>
<organism evidence="1 2">
    <name type="scientific">Pleurotus cornucopiae</name>
    <name type="common">Cornucopia mushroom</name>
    <dbReference type="NCBI Taxonomy" id="5321"/>
    <lineage>
        <taxon>Eukaryota</taxon>
        <taxon>Fungi</taxon>
        <taxon>Dikarya</taxon>
        <taxon>Basidiomycota</taxon>
        <taxon>Agaricomycotina</taxon>
        <taxon>Agaricomycetes</taxon>
        <taxon>Agaricomycetidae</taxon>
        <taxon>Agaricales</taxon>
        <taxon>Pleurotineae</taxon>
        <taxon>Pleurotaceae</taxon>
        <taxon>Pleurotus</taxon>
    </lineage>
</organism>
<comment type="caution">
    <text evidence="1">The sequence shown here is derived from an EMBL/GenBank/DDBJ whole genome shotgun (WGS) entry which is preliminary data.</text>
</comment>
<accession>A0ACB7II60</accession>
<reference evidence="1 2" key="1">
    <citation type="journal article" date="2021" name="Appl. Environ. Microbiol.">
        <title>Genetic linkage and physical mapping for an oyster mushroom Pleurotus cornucopiae and QTL analysis for the trait cap color.</title>
        <authorList>
            <person name="Zhang Y."/>
            <person name="Gao W."/>
            <person name="Sonnenberg A."/>
            <person name="Chen Q."/>
            <person name="Zhang J."/>
            <person name="Huang C."/>
        </authorList>
    </citation>
    <scope>NUCLEOTIDE SEQUENCE [LARGE SCALE GENOMIC DNA]</scope>
    <source>
        <strain evidence="1">CCMSSC00406</strain>
    </source>
</reference>
<name>A0ACB7II60_PLECO</name>
<proteinExistence type="predicted"/>
<gene>
    <name evidence="1" type="ORF">CCMSSC00406_0005190</name>
</gene>
<evidence type="ECO:0000313" key="1">
    <source>
        <dbReference type="EMBL" id="KAG9217820.1"/>
    </source>
</evidence>
<dbReference type="Proteomes" id="UP000824881">
    <property type="component" value="Unassembled WGS sequence"/>
</dbReference>
<evidence type="ECO:0000313" key="2">
    <source>
        <dbReference type="Proteomes" id="UP000824881"/>
    </source>
</evidence>
<protein>
    <submittedName>
        <fullName evidence="1">Uncharacterized protein</fullName>
    </submittedName>
</protein>
<sequence length="504" mass="55528">MGVTSIIQIAAAAPYAWKKWRGSKKEDGENVHYEGIPYDPDWNGPRRPLLLNPTSTSPTASHPNSYYGATSDTEGGRLVYSSPERIRGESAARHLQQVPEGEEDDEDNSSEQNAEIEEELEEQGFYRGSYSRLLLIYTLVPLTTLLVWISFAILPSVAYSTRHPSTIYPYLPYFPFPLPELLTAFAFWCLAYLSRPPIFTILSFASTFTSPDSTLSRLPTALSTFLHTVLSLILCIASVAILQIPLHHAHGHPTYCDPAFVRVWFLALGWALAEGLTAVWQGYGALAAYKDVMVSVNAEDDREASPIRTPSSGNGKAPLRQSPEPPRSVPPDQGISSTKSSISALQQRASDVAEEDAIQLELERDFEELMAVKLRDELEELYGIPYIKIPVFLSCMQRLNSVLFSLGIFLLASSAYLRSPLSTSILLPSPPNIIPTLNGESEQNQTNKSLFITLPLLILIHFALSSLHTPLVLPHLGVHTVVYAGLLVSLGTFFAGLGVWEALS</sequence>
<keyword evidence="2" id="KW-1185">Reference proteome</keyword>